<dbReference type="RefSeq" id="WP_046368167.1">
    <property type="nucleotide sequence ID" value="NZ_BBWV01000001.1"/>
</dbReference>
<evidence type="ECO:0000256" key="1">
    <source>
        <dbReference type="ARBA" id="ARBA00022617"/>
    </source>
</evidence>
<evidence type="ECO:0000313" key="6">
    <source>
        <dbReference type="EMBL" id="GAO42484.1"/>
    </source>
</evidence>
<reference evidence="6 7" key="1">
    <citation type="submission" date="2015-04" db="EMBL/GenBank/DDBJ databases">
        <title>Whole genome shotgun sequence of Flavihumibacter petaseus NBRC 106054.</title>
        <authorList>
            <person name="Miyazawa S."/>
            <person name="Hosoyama A."/>
            <person name="Hashimoto M."/>
            <person name="Noguchi M."/>
            <person name="Tsuchikane K."/>
            <person name="Ohji S."/>
            <person name="Yamazoe A."/>
            <person name="Ichikawa N."/>
            <person name="Kimura A."/>
            <person name="Fujita N."/>
        </authorList>
    </citation>
    <scope>NUCLEOTIDE SEQUENCE [LARGE SCALE GENOMIC DNA]</scope>
    <source>
        <strain evidence="6 7">NBRC 106054</strain>
    </source>
</reference>
<evidence type="ECO:0000256" key="2">
    <source>
        <dbReference type="ARBA" id="ARBA00022723"/>
    </source>
</evidence>
<dbReference type="PANTHER" id="PTHR35008:SF8">
    <property type="entry name" value="ALCOHOL DEHYDROGENASE CYTOCHROME C SUBUNIT"/>
    <property type="match status" value="1"/>
</dbReference>
<dbReference type="GO" id="GO:0046872">
    <property type="term" value="F:metal ion binding"/>
    <property type="evidence" value="ECO:0007669"/>
    <property type="project" value="UniProtKB-KW"/>
</dbReference>
<name>A0A0E9MY28_9BACT</name>
<dbReference type="OrthoDB" id="9809720at2"/>
<dbReference type="EMBL" id="BBWV01000001">
    <property type="protein sequence ID" value="GAO42484.1"/>
    <property type="molecule type" value="Genomic_DNA"/>
</dbReference>
<evidence type="ECO:0000256" key="3">
    <source>
        <dbReference type="ARBA" id="ARBA00023004"/>
    </source>
</evidence>
<proteinExistence type="predicted"/>
<dbReference type="InterPro" id="IPR036909">
    <property type="entry name" value="Cyt_c-like_dom_sf"/>
</dbReference>
<comment type="caution">
    <text evidence="6">The sequence shown here is derived from an EMBL/GenBank/DDBJ whole genome shotgun (WGS) entry which is preliminary data.</text>
</comment>
<dbReference type="SUPFAM" id="SSF46626">
    <property type="entry name" value="Cytochrome c"/>
    <property type="match status" value="2"/>
</dbReference>
<protein>
    <submittedName>
        <fullName evidence="6">Putative cytochrome c</fullName>
    </submittedName>
</protein>
<sequence length="319" mass="34353">MKKVLRWAALILGILLLSIVIAVAMRQHRVFEAPYPELHAIKDSAVIEKGRKLVMGPAHCGHCHASPASFPDVLAGKEVPLSGGFAFKIPLGDIYAKNLTPDPTGIGNVSDGAITRALRHGVGFKGEALLGIMPFQHMSDSDMVAILSYLRAQKPVANIVPDNKFSVPGKLVNAFLLKPVGPTEPIPVSVTPDSTAAYGKYLANSVANCRGCHTNRDLMTGAFVGEPFAGGFEMDTPTDSGTFLITTPNLTSGSGSVIQDWTLETFKARIREGARIPQSHMPWGPFSNMTDGDLTAIYRYLKTLTPVDRTVNSSLRKKE</sequence>
<evidence type="ECO:0000313" key="7">
    <source>
        <dbReference type="Proteomes" id="UP000033121"/>
    </source>
</evidence>
<accession>A0A0E9MY28</accession>
<dbReference type="PANTHER" id="PTHR35008">
    <property type="entry name" value="BLL4482 PROTEIN-RELATED"/>
    <property type="match status" value="1"/>
</dbReference>
<evidence type="ECO:0000259" key="5">
    <source>
        <dbReference type="PROSITE" id="PS51007"/>
    </source>
</evidence>
<feature type="domain" description="Cytochrome c" evidence="5">
    <location>
        <begin position="45"/>
        <end position="154"/>
    </location>
</feature>
<dbReference type="Proteomes" id="UP000033121">
    <property type="component" value="Unassembled WGS sequence"/>
</dbReference>
<keyword evidence="7" id="KW-1185">Reference proteome</keyword>
<keyword evidence="3 4" id="KW-0408">Iron</keyword>
<dbReference type="GO" id="GO:0009055">
    <property type="term" value="F:electron transfer activity"/>
    <property type="evidence" value="ECO:0007669"/>
    <property type="project" value="InterPro"/>
</dbReference>
<dbReference type="PROSITE" id="PS51007">
    <property type="entry name" value="CYTC"/>
    <property type="match status" value="2"/>
</dbReference>
<keyword evidence="2 4" id="KW-0479">Metal-binding</keyword>
<dbReference type="AlphaFoldDB" id="A0A0E9MY28"/>
<dbReference type="Gene3D" id="1.10.760.10">
    <property type="entry name" value="Cytochrome c-like domain"/>
    <property type="match status" value="2"/>
</dbReference>
<dbReference type="InterPro" id="IPR009056">
    <property type="entry name" value="Cyt_c-like_dom"/>
</dbReference>
<keyword evidence="1 4" id="KW-0349">Heme</keyword>
<dbReference type="STRING" id="1220578.FPE01S_01_14980"/>
<feature type="domain" description="Cytochrome c" evidence="5">
    <location>
        <begin position="194"/>
        <end position="305"/>
    </location>
</feature>
<organism evidence="6 7">
    <name type="scientific">Flavihumibacter petaseus NBRC 106054</name>
    <dbReference type="NCBI Taxonomy" id="1220578"/>
    <lineage>
        <taxon>Bacteria</taxon>
        <taxon>Pseudomonadati</taxon>
        <taxon>Bacteroidota</taxon>
        <taxon>Chitinophagia</taxon>
        <taxon>Chitinophagales</taxon>
        <taxon>Chitinophagaceae</taxon>
        <taxon>Flavihumibacter</taxon>
    </lineage>
</organism>
<gene>
    <name evidence="6" type="ORF">FPE01S_01_14980</name>
</gene>
<dbReference type="GO" id="GO:0020037">
    <property type="term" value="F:heme binding"/>
    <property type="evidence" value="ECO:0007669"/>
    <property type="project" value="InterPro"/>
</dbReference>
<dbReference type="InterPro" id="IPR051459">
    <property type="entry name" value="Cytochrome_c-type_DH"/>
</dbReference>
<evidence type="ECO:0000256" key="4">
    <source>
        <dbReference type="PROSITE-ProRule" id="PRU00433"/>
    </source>
</evidence>